<dbReference type="PANTHER" id="PTHR39164:SF1">
    <property type="entry name" value="PROTEIN CCDC"/>
    <property type="match status" value="1"/>
</dbReference>
<evidence type="ECO:0000313" key="2">
    <source>
        <dbReference type="EMBL" id="MDO7906741.1"/>
    </source>
</evidence>
<name>A0ABT9CBU9_9BACL</name>
<keyword evidence="1" id="KW-1133">Transmembrane helix</keyword>
<dbReference type="InterPro" id="IPR031306">
    <property type="entry name" value="CcdC"/>
</dbReference>
<feature type="transmembrane region" description="Helical" evidence="1">
    <location>
        <begin position="103"/>
        <end position="121"/>
    </location>
</feature>
<feature type="transmembrane region" description="Helical" evidence="1">
    <location>
        <begin position="41"/>
        <end position="58"/>
    </location>
</feature>
<dbReference type="Pfam" id="PF07301">
    <property type="entry name" value="DUF1453"/>
    <property type="match status" value="1"/>
</dbReference>
<feature type="transmembrane region" description="Helical" evidence="1">
    <location>
        <begin position="127"/>
        <end position="145"/>
    </location>
</feature>
<sequence length="170" mass="19188">MGSISPSILQIGGTVGMVAIALLAMLIRFKTRNRPINAKRIIIPPLGMSTGFFMFVVPEVRIPLLWALAAFLVGWFIFSYPLIKTTKFETVGNEIVVQQSRMFFFILLGLLAVRFLLHQVIEHYITIPQTAALFFILAFGTLLHWRVNMLSRYKRLVQPQIPLEEAGGPS</sequence>
<dbReference type="PANTHER" id="PTHR39164">
    <property type="entry name" value="PROTEIN CCDC"/>
    <property type="match status" value="1"/>
</dbReference>
<dbReference type="EMBL" id="JAUQTB010000004">
    <property type="protein sequence ID" value="MDO7906741.1"/>
    <property type="molecule type" value="Genomic_DNA"/>
</dbReference>
<protein>
    <submittedName>
        <fullName evidence="2">Cytochrome c biogenesis protein CcdC</fullName>
    </submittedName>
</protein>
<gene>
    <name evidence="2" type="ORF">Q5741_09930</name>
</gene>
<feature type="transmembrane region" description="Helical" evidence="1">
    <location>
        <begin position="64"/>
        <end position="83"/>
    </location>
</feature>
<evidence type="ECO:0000313" key="3">
    <source>
        <dbReference type="Proteomes" id="UP001240171"/>
    </source>
</evidence>
<keyword evidence="3" id="KW-1185">Reference proteome</keyword>
<evidence type="ECO:0000256" key="1">
    <source>
        <dbReference type="SAM" id="Phobius"/>
    </source>
</evidence>
<comment type="caution">
    <text evidence="2">The sequence shown here is derived from an EMBL/GenBank/DDBJ whole genome shotgun (WGS) entry which is preliminary data.</text>
</comment>
<dbReference type="PIRSF" id="PIRSF021441">
    <property type="entry name" value="DUF1453"/>
    <property type="match status" value="1"/>
</dbReference>
<organism evidence="2 3">
    <name type="scientific">Paenibacillus lacisoli</name>
    <dbReference type="NCBI Taxonomy" id="3064525"/>
    <lineage>
        <taxon>Bacteria</taxon>
        <taxon>Bacillati</taxon>
        <taxon>Bacillota</taxon>
        <taxon>Bacilli</taxon>
        <taxon>Bacillales</taxon>
        <taxon>Paenibacillaceae</taxon>
        <taxon>Paenibacillus</taxon>
    </lineage>
</organism>
<keyword evidence="1" id="KW-0472">Membrane</keyword>
<accession>A0ABT9CBU9</accession>
<reference evidence="2 3" key="1">
    <citation type="submission" date="2023-07" db="EMBL/GenBank/DDBJ databases">
        <title>Paenibacillus sp. JX-17 nov. isolated from soil.</title>
        <authorList>
            <person name="Wan Y."/>
            <person name="Liu B."/>
        </authorList>
    </citation>
    <scope>NUCLEOTIDE SEQUENCE [LARGE SCALE GENOMIC DNA]</scope>
    <source>
        <strain evidence="2 3">JX-17</strain>
    </source>
</reference>
<dbReference type="Proteomes" id="UP001240171">
    <property type="component" value="Unassembled WGS sequence"/>
</dbReference>
<proteinExistence type="predicted"/>
<keyword evidence="1" id="KW-0812">Transmembrane</keyword>
<feature type="transmembrane region" description="Helical" evidence="1">
    <location>
        <begin position="6"/>
        <end position="29"/>
    </location>
</feature>
<dbReference type="InterPro" id="IPR058247">
    <property type="entry name" value="DUF1453"/>
</dbReference>